<dbReference type="Proteomes" id="UP000799428">
    <property type="component" value="Unassembled WGS sequence"/>
</dbReference>
<reference evidence="1" key="1">
    <citation type="journal article" date="2020" name="Stud. Mycol.">
        <title>101 Dothideomycetes genomes: a test case for predicting lifestyles and emergence of pathogens.</title>
        <authorList>
            <person name="Haridas S."/>
            <person name="Albert R."/>
            <person name="Binder M."/>
            <person name="Bloem J."/>
            <person name="Labutti K."/>
            <person name="Salamov A."/>
            <person name="Andreopoulos B."/>
            <person name="Baker S."/>
            <person name="Barry K."/>
            <person name="Bills G."/>
            <person name="Bluhm B."/>
            <person name="Cannon C."/>
            <person name="Castanera R."/>
            <person name="Culley D."/>
            <person name="Daum C."/>
            <person name="Ezra D."/>
            <person name="Gonzalez J."/>
            <person name="Henrissat B."/>
            <person name="Kuo A."/>
            <person name="Liang C."/>
            <person name="Lipzen A."/>
            <person name="Lutzoni F."/>
            <person name="Magnuson J."/>
            <person name="Mondo S."/>
            <person name="Nolan M."/>
            <person name="Ohm R."/>
            <person name="Pangilinan J."/>
            <person name="Park H.-J."/>
            <person name="Ramirez L."/>
            <person name="Alfaro M."/>
            <person name="Sun H."/>
            <person name="Tritt A."/>
            <person name="Yoshinaga Y."/>
            <person name="Zwiers L.-H."/>
            <person name="Turgeon B."/>
            <person name="Goodwin S."/>
            <person name="Spatafora J."/>
            <person name="Crous P."/>
            <person name="Grigoriev I."/>
        </authorList>
    </citation>
    <scope>NUCLEOTIDE SEQUENCE</scope>
    <source>
        <strain evidence="1">CBS 279.74</strain>
    </source>
</reference>
<organism evidence="1 2">
    <name type="scientific">Pleomassaria siparia CBS 279.74</name>
    <dbReference type="NCBI Taxonomy" id="1314801"/>
    <lineage>
        <taxon>Eukaryota</taxon>
        <taxon>Fungi</taxon>
        <taxon>Dikarya</taxon>
        <taxon>Ascomycota</taxon>
        <taxon>Pezizomycotina</taxon>
        <taxon>Dothideomycetes</taxon>
        <taxon>Pleosporomycetidae</taxon>
        <taxon>Pleosporales</taxon>
        <taxon>Pleomassariaceae</taxon>
        <taxon>Pleomassaria</taxon>
    </lineage>
</organism>
<dbReference type="OrthoDB" id="3780599at2759"/>
<name>A0A6G1K1C4_9PLEO</name>
<accession>A0A6G1K1C4</accession>
<sequence length="158" mass="18229">MFLARRDLPVECKLRYDAWVTPATHLELATGIELAPTQGLRSPYLERAHPYCGLCLTTRPIFCSYPTPDGRVFMQWLHTPPRTPALHAPVPTQMEHRPSELDSLLLDDETAMRAMDPEELLKKTAKAFEMWWRIADNTLVLHYFEKQGNGYLDVETVF</sequence>
<gene>
    <name evidence="1" type="ORF">K504DRAFT_459608</name>
</gene>
<dbReference type="AlphaFoldDB" id="A0A6G1K1C4"/>
<keyword evidence="2" id="KW-1185">Reference proteome</keyword>
<evidence type="ECO:0000313" key="2">
    <source>
        <dbReference type="Proteomes" id="UP000799428"/>
    </source>
</evidence>
<protein>
    <submittedName>
        <fullName evidence="1">Uncharacterized protein</fullName>
    </submittedName>
</protein>
<evidence type="ECO:0000313" key="1">
    <source>
        <dbReference type="EMBL" id="KAF2706312.1"/>
    </source>
</evidence>
<dbReference type="EMBL" id="MU005776">
    <property type="protein sequence ID" value="KAF2706312.1"/>
    <property type="molecule type" value="Genomic_DNA"/>
</dbReference>
<proteinExistence type="predicted"/>